<sequence>MEFRSYPKIHRLGKEETDGILDGPVTVQEKIDGANVSIWIKDGVVRCGSRTRELEEGFNGFVDAVKANKKLAEWLEQFPTNRLYGEWLVKHTITYPDEAYKKIYLYDIFNDETETFAPQNIVRAIAEDLGLEYPQIFIEDKQVTEEEIKQHVGKTLVPDAANGEGVVIKHNGFVDKWGHHAYAKVVHEQFKEANAIVFGGNNKHSESYWEMYVVNKYCTLGRVRKITQKLQAETEKRLDMEHTTQIAGRCIHDMITEEAWEIFNKVPKLDNKKLKSLAMRKYVQIYHDLLNNSLSIADEEK</sequence>
<keyword evidence="2" id="KW-0436">Ligase</keyword>
<protein>
    <submittedName>
        <fullName evidence="2">RNA ligase domain, REL/Rln2</fullName>
    </submittedName>
</protein>
<dbReference type="SUPFAM" id="SSF56091">
    <property type="entry name" value="DNA ligase/mRNA capping enzyme, catalytic domain"/>
    <property type="match status" value="1"/>
</dbReference>
<dbReference type="Gene3D" id="3.30.470.30">
    <property type="entry name" value="DNA ligase/mRNA capping enzyme"/>
    <property type="match status" value="1"/>
</dbReference>
<evidence type="ECO:0000313" key="2">
    <source>
        <dbReference type="EMBL" id="CAB4182851.1"/>
    </source>
</evidence>
<organism evidence="2">
    <name type="scientific">uncultured Caudovirales phage</name>
    <dbReference type="NCBI Taxonomy" id="2100421"/>
    <lineage>
        <taxon>Viruses</taxon>
        <taxon>Duplodnaviria</taxon>
        <taxon>Heunggongvirae</taxon>
        <taxon>Uroviricota</taxon>
        <taxon>Caudoviricetes</taxon>
        <taxon>Peduoviridae</taxon>
        <taxon>Maltschvirus</taxon>
        <taxon>Maltschvirus maltsch</taxon>
    </lineage>
</organism>
<dbReference type="Pfam" id="PF09414">
    <property type="entry name" value="RNA_ligase"/>
    <property type="match status" value="1"/>
</dbReference>
<dbReference type="GO" id="GO:0016874">
    <property type="term" value="F:ligase activity"/>
    <property type="evidence" value="ECO:0007669"/>
    <property type="project" value="UniProtKB-KW"/>
</dbReference>
<dbReference type="InterPro" id="IPR021122">
    <property type="entry name" value="RNA_ligase_dom_REL/Rnl2"/>
</dbReference>
<evidence type="ECO:0000259" key="1">
    <source>
        <dbReference type="Pfam" id="PF09414"/>
    </source>
</evidence>
<accession>A0A6J5QMV7</accession>
<gene>
    <name evidence="2" type="ORF">UFOVP1085_25</name>
    <name evidence="3" type="ORF">UFOVP1439_45</name>
</gene>
<name>A0A6J5QMV7_9CAUD</name>
<feature type="domain" description="RNA ligase" evidence="1">
    <location>
        <begin position="24"/>
        <end position="184"/>
    </location>
</feature>
<evidence type="ECO:0000313" key="3">
    <source>
        <dbReference type="EMBL" id="CAB4212862.1"/>
    </source>
</evidence>
<proteinExistence type="predicted"/>
<dbReference type="EMBL" id="LR797394">
    <property type="protein sequence ID" value="CAB4212862.1"/>
    <property type="molecule type" value="Genomic_DNA"/>
</dbReference>
<reference evidence="2" key="1">
    <citation type="submission" date="2020-05" db="EMBL/GenBank/DDBJ databases">
        <authorList>
            <person name="Chiriac C."/>
            <person name="Salcher M."/>
            <person name="Ghai R."/>
            <person name="Kavagutti S V."/>
        </authorList>
    </citation>
    <scope>NUCLEOTIDE SEQUENCE</scope>
</reference>
<dbReference type="EMBL" id="LR797026">
    <property type="protein sequence ID" value="CAB4182851.1"/>
    <property type="molecule type" value="Genomic_DNA"/>
</dbReference>